<name>A0A117NVP5_9ACTN</name>
<proteinExistence type="predicted"/>
<dbReference type="RefSeq" id="WP_062156335.1">
    <property type="nucleotide sequence ID" value="NZ_KQ947996.1"/>
</dbReference>
<dbReference type="OrthoDB" id="512358at2"/>
<accession>A0A117NVP5</accession>
<dbReference type="Proteomes" id="UP000054024">
    <property type="component" value="Unassembled WGS sequence"/>
</dbReference>
<evidence type="ECO:0000313" key="1">
    <source>
        <dbReference type="EMBL" id="KUM68248.1"/>
    </source>
</evidence>
<organism evidence="1 2">
    <name type="scientific">Streptomyces curacoi</name>
    <dbReference type="NCBI Taxonomy" id="146536"/>
    <lineage>
        <taxon>Bacteria</taxon>
        <taxon>Bacillati</taxon>
        <taxon>Actinomycetota</taxon>
        <taxon>Actinomycetes</taxon>
        <taxon>Kitasatosporales</taxon>
        <taxon>Streptomycetaceae</taxon>
        <taxon>Streptomyces</taxon>
    </lineage>
</organism>
<dbReference type="EMBL" id="LMWJ01000032">
    <property type="protein sequence ID" value="KUM68248.1"/>
    <property type="molecule type" value="Genomic_DNA"/>
</dbReference>
<dbReference type="AlphaFoldDB" id="A0A117NVP5"/>
<dbReference type="InterPro" id="IPR011051">
    <property type="entry name" value="RmlC_Cupin_sf"/>
</dbReference>
<reference evidence="1" key="1">
    <citation type="submission" date="2015-10" db="EMBL/GenBank/DDBJ databases">
        <title>Draft genome sequence of Streptomyces curacoi DSM 40107, type strain for the species Streptomyces curacoi.</title>
        <authorList>
            <person name="Ruckert C."/>
            <person name="Winkler A."/>
            <person name="Kalinowski J."/>
            <person name="Kampfer P."/>
            <person name="Glaeser S."/>
        </authorList>
    </citation>
    <scope>NUCLEOTIDE SEQUENCE [LARGE SCALE GENOMIC DNA]</scope>
    <source>
        <strain evidence="1">DSM 40107</strain>
    </source>
</reference>
<evidence type="ECO:0000313" key="2">
    <source>
        <dbReference type="Proteomes" id="UP000054024"/>
    </source>
</evidence>
<comment type="caution">
    <text evidence="1">The sequence shown here is derived from an EMBL/GenBank/DDBJ whole genome shotgun (WGS) entry which is preliminary data.</text>
</comment>
<protein>
    <submittedName>
        <fullName evidence="1">Cupin</fullName>
    </submittedName>
</protein>
<sequence length="135" mass="15034">MTVTPIDLFASFIHLQQGGQVSAEQPVFDTERDGWQVMTFHVETDADVHGDHWEIHTAADEVVSCLTGGIRLYFRPEQPGEEEEEIKLAAGTAVIVPRGRWHRIALDTPSDIMSVTLPRGSRLEKRAEAQARAEA</sequence>
<dbReference type="STRING" id="146536.AQI70_34245"/>
<gene>
    <name evidence="1" type="ORF">AQI70_34245</name>
</gene>
<dbReference type="SUPFAM" id="SSF51182">
    <property type="entry name" value="RmlC-like cupins"/>
    <property type="match status" value="1"/>
</dbReference>
<dbReference type="Gene3D" id="2.60.120.10">
    <property type="entry name" value="Jelly Rolls"/>
    <property type="match status" value="1"/>
</dbReference>
<keyword evidence="2" id="KW-1185">Reference proteome</keyword>
<dbReference type="InterPro" id="IPR014710">
    <property type="entry name" value="RmlC-like_jellyroll"/>
</dbReference>